<evidence type="ECO:0000256" key="2">
    <source>
        <dbReference type="ARBA" id="ARBA00022737"/>
    </source>
</evidence>
<evidence type="ECO:0000256" key="4">
    <source>
        <dbReference type="ARBA" id="ARBA00023216"/>
    </source>
</evidence>
<dbReference type="GO" id="GO:0005544">
    <property type="term" value="F:calcium-dependent phospholipid binding"/>
    <property type="evidence" value="ECO:0007669"/>
    <property type="project" value="UniProtKB-KW"/>
</dbReference>
<dbReference type="FunFam" id="1.10.220.10:FF:000002">
    <property type="entry name" value="Annexin"/>
    <property type="match status" value="1"/>
</dbReference>
<evidence type="ECO:0000313" key="9">
    <source>
        <dbReference type="Proteomes" id="UP001166286"/>
    </source>
</evidence>
<evidence type="ECO:0000256" key="5">
    <source>
        <dbReference type="ARBA" id="ARBA00023302"/>
    </source>
</evidence>
<protein>
    <recommendedName>
        <fullName evidence="6">Annexin</fullName>
    </recommendedName>
</protein>
<comment type="similarity">
    <text evidence="1 6">Belongs to the annexin family.</text>
</comment>
<dbReference type="PROSITE" id="PS00223">
    <property type="entry name" value="ANNEXIN_1"/>
    <property type="match status" value="1"/>
</dbReference>
<keyword evidence="9" id="KW-1185">Reference proteome</keyword>
<dbReference type="InterPro" id="IPR018502">
    <property type="entry name" value="Annexin_repeat"/>
</dbReference>
<dbReference type="GO" id="GO:0001786">
    <property type="term" value="F:phosphatidylserine binding"/>
    <property type="evidence" value="ECO:0007669"/>
    <property type="project" value="TreeGrafter"/>
</dbReference>
<dbReference type="GO" id="GO:0005737">
    <property type="term" value="C:cytoplasm"/>
    <property type="evidence" value="ECO:0007669"/>
    <property type="project" value="TreeGrafter"/>
</dbReference>
<feature type="region of interest" description="Disordered" evidence="7">
    <location>
        <begin position="1"/>
        <end position="157"/>
    </location>
</feature>
<dbReference type="PANTHER" id="PTHR10502:SF102">
    <property type="entry name" value="ANNEXIN B11"/>
    <property type="match status" value="1"/>
</dbReference>
<dbReference type="GO" id="GO:0005634">
    <property type="term" value="C:nucleus"/>
    <property type="evidence" value="ECO:0007669"/>
    <property type="project" value="TreeGrafter"/>
</dbReference>
<dbReference type="GO" id="GO:0005509">
    <property type="term" value="F:calcium ion binding"/>
    <property type="evidence" value="ECO:0007669"/>
    <property type="project" value="InterPro"/>
</dbReference>
<evidence type="ECO:0000256" key="1">
    <source>
        <dbReference type="ARBA" id="ARBA00007831"/>
    </source>
</evidence>
<dbReference type="InterPro" id="IPR001464">
    <property type="entry name" value="Annexin"/>
</dbReference>
<accession>A0AA39R002</accession>
<keyword evidence="2 6" id="KW-0677">Repeat</keyword>
<feature type="compositionally biased region" description="Low complexity" evidence="7">
    <location>
        <begin position="72"/>
        <end position="87"/>
    </location>
</feature>
<dbReference type="FunFam" id="1.10.220.10:FF:000005">
    <property type="entry name" value="Annexin"/>
    <property type="match status" value="1"/>
</dbReference>
<dbReference type="Proteomes" id="UP001166286">
    <property type="component" value="Unassembled WGS sequence"/>
</dbReference>
<keyword evidence="5 6" id="KW-0111">Calcium/phospholipid-binding</keyword>
<evidence type="ECO:0000256" key="3">
    <source>
        <dbReference type="ARBA" id="ARBA00022837"/>
    </source>
</evidence>
<evidence type="ECO:0000313" key="8">
    <source>
        <dbReference type="EMBL" id="KAK0511531.1"/>
    </source>
</evidence>
<dbReference type="GO" id="GO:0005886">
    <property type="term" value="C:plasma membrane"/>
    <property type="evidence" value="ECO:0007669"/>
    <property type="project" value="TreeGrafter"/>
</dbReference>
<dbReference type="PRINTS" id="PR00196">
    <property type="entry name" value="ANNEXIN"/>
</dbReference>
<proteinExistence type="inferred from homology"/>
<keyword evidence="4 6" id="KW-0041">Annexin</keyword>
<dbReference type="PRINTS" id="PR01813">
    <property type="entry name" value="ANNEXINFUNGI"/>
</dbReference>
<dbReference type="Gene3D" id="1.10.220.10">
    <property type="entry name" value="Annexin"/>
    <property type="match status" value="4"/>
</dbReference>
<feature type="compositionally biased region" description="Pro residues" evidence="7">
    <location>
        <begin position="88"/>
        <end position="104"/>
    </location>
</feature>
<dbReference type="InterPro" id="IPR009117">
    <property type="entry name" value="ANX14"/>
</dbReference>
<sequence>MSYPPHQGGYPPHYGAPPPQGYQQPPPGQYPPQGYPPQQGYGGSPPPQGYGQQGGYPPQGQYSQGYPPPQQSPYGQQPHSPYPQQQGYPPPQQPPYGAPPPGQYPPQQYGGPPQQPPYGQPPQQYGAPQAPYGAPPPQPYGASRVVPTPPSPGYVPGQVARVDMSAQADACRKAMKGLGTDEAALIRVLAHLSPLEVPALKQAFQQRHGRSLEHDVEKEVSGHFEMCLLSILRGPLQNDVWSLHQAIHGAGTKEHLLDEVLIGRSNADMKAIKQAYHDTYHRPLEHDVRGDLSAKTERMYEMILSATRQEESAPVLPQSVDADVTELYRATEAKVGTEQLTVCAILTNRSDGQIRAIAQAYEQKYRRPLEKVLVSEFAGHMEQALVQMVRCGADRTMRDAIALEDCMAGAGTKDDLLVHRVVKIHWNPYHVQQVKAAYRQRYGHDLLHRIKGETSDSGDYERCLVAMLSPP</sequence>
<dbReference type="PROSITE" id="PS51897">
    <property type="entry name" value="ANNEXIN_2"/>
    <property type="match status" value="4"/>
</dbReference>
<dbReference type="InterPro" id="IPR018252">
    <property type="entry name" value="Annexin_repeat_CS"/>
</dbReference>
<feature type="compositionally biased region" description="Low complexity" evidence="7">
    <location>
        <begin position="1"/>
        <end position="13"/>
    </location>
</feature>
<feature type="compositionally biased region" description="Low complexity" evidence="7">
    <location>
        <begin position="121"/>
        <end position="132"/>
    </location>
</feature>
<dbReference type="AlphaFoldDB" id="A0AA39R002"/>
<dbReference type="SUPFAM" id="SSF47874">
    <property type="entry name" value="Annexin"/>
    <property type="match status" value="1"/>
</dbReference>
<dbReference type="GO" id="GO:0012506">
    <property type="term" value="C:vesicle membrane"/>
    <property type="evidence" value="ECO:0007669"/>
    <property type="project" value="TreeGrafter"/>
</dbReference>
<dbReference type="PANTHER" id="PTHR10502">
    <property type="entry name" value="ANNEXIN"/>
    <property type="match status" value="1"/>
</dbReference>
<evidence type="ECO:0000256" key="7">
    <source>
        <dbReference type="SAM" id="MobiDB-lite"/>
    </source>
</evidence>
<organism evidence="8 9">
    <name type="scientific">Cladonia borealis</name>
    <dbReference type="NCBI Taxonomy" id="184061"/>
    <lineage>
        <taxon>Eukaryota</taxon>
        <taxon>Fungi</taxon>
        <taxon>Dikarya</taxon>
        <taxon>Ascomycota</taxon>
        <taxon>Pezizomycotina</taxon>
        <taxon>Lecanoromycetes</taxon>
        <taxon>OSLEUM clade</taxon>
        <taxon>Lecanoromycetidae</taxon>
        <taxon>Lecanorales</taxon>
        <taxon>Lecanorineae</taxon>
        <taxon>Cladoniaceae</taxon>
        <taxon>Cladonia</taxon>
    </lineage>
</organism>
<name>A0AA39R002_9LECA</name>
<keyword evidence="3 6" id="KW-0106">Calcium</keyword>
<comment type="caution">
    <text evidence="8">The sequence shown here is derived from an EMBL/GenBank/DDBJ whole genome shotgun (WGS) entry which is preliminary data.</text>
</comment>
<reference evidence="8" key="1">
    <citation type="submission" date="2023-03" db="EMBL/GenBank/DDBJ databases">
        <title>Complete genome of Cladonia borealis.</title>
        <authorList>
            <person name="Park H."/>
        </authorList>
    </citation>
    <scope>NUCLEOTIDE SEQUENCE</scope>
    <source>
        <strain evidence="8">ANT050790</strain>
    </source>
</reference>
<dbReference type="Pfam" id="PF00191">
    <property type="entry name" value="Annexin"/>
    <property type="match status" value="4"/>
</dbReference>
<gene>
    <name evidence="8" type="ORF">JMJ35_006104</name>
</gene>
<comment type="domain">
    <text evidence="6">A pair of annexin repeats may form one binding site for calcium and phospholipid.</text>
</comment>
<dbReference type="EMBL" id="JAFEKC020000013">
    <property type="protein sequence ID" value="KAK0511531.1"/>
    <property type="molecule type" value="Genomic_DNA"/>
</dbReference>
<feature type="compositionally biased region" description="Pro residues" evidence="7">
    <location>
        <begin position="14"/>
        <end position="35"/>
    </location>
</feature>
<feature type="compositionally biased region" description="Low complexity" evidence="7">
    <location>
        <begin position="55"/>
        <end position="65"/>
    </location>
</feature>
<evidence type="ECO:0000256" key="6">
    <source>
        <dbReference type="RuleBase" id="RU003540"/>
    </source>
</evidence>
<dbReference type="InterPro" id="IPR037104">
    <property type="entry name" value="Annexin_sf"/>
</dbReference>
<dbReference type="SMART" id="SM00335">
    <property type="entry name" value="ANX"/>
    <property type="match status" value="4"/>
</dbReference>